<dbReference type="InterPro" id="IPR018062">
    <property type="entry name" value="HTH_AraC-typ_CS"/>
</dbReference>
<dbReference type="EMBL" id="JABBNT010000004">
    <property type="protein sequence ID" value="NMM45474.1"/>
    <property type="molecule type" value="Genomic_DNA"/>
</dbReference>
<feature type="domain" description="HTH araC/xylS-type" evidence="4">
    <location>
        <begin position="119"/>
        <end position="216"/>
    </location>
</feature>
<keyword evidence="2" id="KW-0238">DNA-binding</keyword>
<dbReference type="SUPFAM" id="SSF46689">
    <property type="entry name" value="Homeodomain-like"/>
    <property type="match status" value="2"/>
</dbReference>
<dbReference type="GO" id="GO:0043565">
    <property type="term" value="F:sequence-specific DNA binding"/>
    <property type="evidence" value="ECO:0007669"/>
    <property type="project" value="InterPro"/>
</dbReference>
<evidence type="ECO:0000256" key="3">
    <source>
        <dbReference type="ARBA" id="ARBA00023163"/>
    </source>
</evidence>
<reference evidence="5 6" key="1">
    <citation type="submission" date="2020-04" db="EMBL/GenBank/DDBJ databases">
        <title>Rhodospirillaceae bacterium KN72 isolated from deep sea.</title>
        <authorList>
            <person name="Zhang D.-C."/>
        </authorList>
    </citation>
    <scope>NUCLEOTIDE SEQUENCE [LARGE SCALE GENOMIC DNA]</scope>
    <source>
        <strain evidence="5 6">KN72</strain>
    </source>
</reference>
<dbReference type="PROSITE" id="PS00041">
    <property type="entry name" value="HTH_ARAC_FAMILY_1"/>
    <property type="match status" value="1"/>
</dbReference>
<organism evidence="5 6">
    <name type="scientific">Pacificispira spongiicola</name>
    <dbReference type="NCBI Taxonomy" id="2729598"/>
    <lineage>
        <taxon>Bacteria</taxon>
        <taxon>Pseudomonadati</taxon>
        <taxon>Pseudomonadota</taxon>
        <taxon>Alphaproteobacteria</taxon>
        <taxon>Rhodospirillales</taxon>
        <taxon>Rhodospirillaceae</taxon>
        <taxon>Pacificispira</taxon>
    </lineage>
</organism>
<evidence type="ECO:0000259" key="4">
    <source>
        <dbReference type="PROSITE" id="PS01124"/>
    </source>
</evidence>
<dbReference type="Gene3D" id="1.10.10.60">
    <property type="entry name" value="Homeodomain-like"/>
    <property type="match status" value="1"/>
</dbReference>
<evidence type="ECO:0000256" key="2">
    <source>
        <dbReference type="ARBA" id="ARBA00023125"/>
    </source>
</evidence>
<dbReference type="RefSeq" id="WP_169625872.1">
    <property type="nucleotide sequence ID" value="NZ_JABBNT010000004.1"/>
</dbReference>
<keyword evidence="1" id="KW-0805">Transcription regulation</keyword>
<dbReference type="InterPro" id="IPR009057">
    <property type="entry name" value="Homeodomain-like_sf"/>
</dbReference>
<gene>
    <name evidence="5" type="ORF">HH303_13350</name>
</gene>
<dbReference type="SMART" id="SM00342">
    <property type="entry name" value="HTH_ARAC"/>
    <property type="match status" value="1"/>
</dbReference>
<evidence type="ECO:0000313" key="6">
    <source>
        <dbReference type="Proteomes" id="UP000539372"/>
    </source>
</evidence>
<name>A0A7Y0HHG7_9PROT</name>
<dbReference type="Pfam" id="PF12833">
    <property type="entry name" value="HTH_18"/>
    <property type="match status" value="1"/>
</dbReference>
<dbReference type="Proteomes" id="UP000539372">
    <property type="component" value="Unassembled WGS sequence"/>
</dbReference>
<proteinExistence type="predicted"/>
<keyword evidence="3" id="KW-0804">Transcription</keyword>
<dbReference type="PANTHER" id="PTHR47893:SF1">
    <property type="entry name" value="REGULATORY PROTEIN PCHR"/>
    <property type="match status" value="1"/>
</dbReference>
<dbReference type="InterPro" id="IPR018060">
    <property type="entry name" value="HTH_AraC"/>
</dbReference>
<sequence>MKRPTRIRLQATNSLPRRKVLITVPRAWIESVLLDCSAAGVPAPEAFVQHRFHGAWQPSRHALALAEQLINPASDLPMLKILAAESKATEITREALRSILNTGYDSDTAPMTLEASRAKTVREFILAHQVEGLPLGVIAERLGMSIGSMQAAFKATYRITIGAFIREQRLFAAREAIEQDGKRVSEAAYLAGYDNPGSFSTAFRRQFGFPPSNCKR</sequence>
<dbReference type="InterPro" id="IPR053142">
    <property type="entry name" value="PchR_regulatory_protein"/>
</dbReference>
<dbReference type="PANTHER" id="PTHR47893">
    <property type="entry name" value="REGULATORY PROTEIN PCHR"/>
    <property type="match status" value="1"/>
</dbReference>
<comment type="caution">
    <text evidence="5">The sequence shown here is derived from an EMBL/GenBank/DDBJ whole genome shotgun (WGS) entry which is preliminary data.</text>
</comment>
<evidence type="ECO:0000313" key="5">
    <source>
        <dbReference type="EMBL" id="NMM45474.1"/>
    </source>
</evidence>
<dbReference type="AlphaFoldDB" id="A0A7Y0HHG7"/>
<dbReference type="GO" id="GO:0003700">
    <property type="term" value="F:DNA-binding transcription factor activity"/>
    <property type="evidence" value="ECO:0007669"/>
    <property type="project" value="InterPro"/>
</dbReference>
<protein>
    <submittedName>
        <fullName evidence="5">Helix-turn-helix domain-containing protein</fullName>
    </submittedName>
</protein>
<keyword evidence="6" id="KW-1185">Reference proteome</keyword>
<accession>A0A7Y0HHG7</accession>
<evidence type="ECO:0000256" key="1">
    <source>
        <dbReference type="ARBA" id="ARBA00023015"/>
    </source>
</evidence>
<dbReference type="PROSITE" id="PS01124">
    <property type="entry name" value="HTH_ARAC_FAMILY_2"/>
    <property type="match status" value="1"/>
</dbReference>